<dbReference type="Proteomes" id="UP000276133">
    <property type="component" value="Unassembled WGS sequence"/>
</dbReference>
<dbReference type="OrthoDB" id="10644807at2759"/>
<protein>
    <recommendedName>
        <fullName evidence="5">SEA domain-containing protein</fullName>
    </recommendedName>
</protein>
<dbReference type="AlphaFoldDB" id="A0A3M7QE89"/>
<feature type="compositionally biased region" description="Polar residues" evidence="1">
    <location>
        <begin position="507"/>
        <end position="519"/>
    </location>
</feature>
<dbReference type="EMBL" id="REGN01006449">
    <property type="protein sequence ID" value="RNA09512.1"/>
    <property type="molecule type" value="Genomic_DNA"/>
</dbReference>
<keyword evidence="2" id="KW-1133">Transmembrane helix</keyword>
<organism evidence="3 4">
    <name type="scientific">Brachionus plicatilis</name>
    <name type="common">Marine rotifer</name>
    <name type="synonym">Brachionus muelleri</name>
    <dbReference type="NCBI Taxonomy" id="10195"/>
    <lineage>
        <taxon>Eukaryota</taxon>
        <taxon>Metazoa</taxon>
        <taxon>Spiralia</taxon>
        <taxon>Gnathifera</taxon>
        <taxon>Rotifera</taxon>
        <taxon>Eurotatoria</taxon>
        <taxon>Monogononta</taxon>
        <taxon>Pseudotrocha</taxon>
        <taxon>Ploima</taxon>
        <taxon>Brachionidae</taxon>
        <taxon>Brachionus</taxon>
    </lineage>
</organism>
<gene>
    <name evidence="3" type="ORF">BpHYR1_005785</name>
</gene>
<evidence type="ECO:0000256" key="1">
    <source>
        <dbReference type="SAM" id="MobiDB-lite"/>
    </source>
</evidence>
<feature type="region of interest" description="Disordered" evidence="1">
    <location>
        <begin position="470"/>
        <end position="551"/>
    </location>
</feature>
<name>A0A3M7QE89_BRAPC</name>
<keyword evidence="4" id="KW-1185">Reference proteome</keyword>
<comment type="caution">
    <text evidence="3">The sequence shown here is derived from an EMBL/GenBank/DDBJ whole genome shotgun (WGS) entry which is preliminary data.</text>
</comment>
<feature type="transmembrane region" description="Helical" evidence="2">
    <location>
        <begin position="425"/>
        <end position="449"/>
    </location>
</feature>
<evidence type="ECO:0000313" key="3">
    <source>
        <dbReference type="EMBL" id="RNA09512.1"/>
    </source>
</evidence>
<keyword evidence="2" id="KW-0812">Transmembrane</keyword>
<reference evidence="3 4" key="1">
    <citation type="journal article" date="2018" name="Sci. Rep.">
        <title>Genomic signatures of local adaptation to the degree of environmental predictability in rotifers.</title>
        <authorList>
            <person name="Franch-Gras L."/>
            <person name="Hahn C."/>
            <person name="Garcia-Roger E.M."/>
            <person name="Carmona M.J."/>
            <person name="Serra M."/>
            <person name="Gomez A."/>
        </authorList>
    </citation>
    <scope>NUCLEOTIDE SEQUENCE [LARGE SCALE GENOMIC DNA]</scope>
    <source>
        <strain evidence="3">HYR1</strain>
    </source>
</reference>
<evidence type="ECO:0000256" key="2">
    <source>
        <dbReference type="SAM" id="Phobius"/>
    </source>
</evidence>
<evidence type="ECO:0000313" key="4">
    <source>
        <dbReference type="Proteomes" id="UP000276133"/>
    </source>
</evidence>
<accession>A0A3M7QE89</accession>
<evidence type="ECO:0008006" key="5">
    <source>
        <dbReference type="Google" id="ProtNLM"/>
    </source>
</evidence>
<proteinExistence type="predicted"/>
<keyword evidence="2" id="KW-0472">Membrane</keyword>
<sequence length="599" mass="66412">MIIKYDNGVIDLYNGYNRDYVSPTRENASLSLLQEVRINDKVALVVQRSVAFVSTVNPSVNNDLRNCYRLAIASGPLLNQFTLPHSQIPQFTPNCLVIASDKTTSGPLVPYYVNMSIDNQFTDDLLDPNSANYFRTRLRIEKFITDSLQVDNLFAKNFQLLSLSPGSVISISGISLENAGLEKQITDTLVKGNTDFLPVMKDRIFVTSSLDDSSTPTATTTTTITTVNMTITDTTTTSITFFANTTTTLVNETTNSTNTTTFMTNETTNAIDKTMETEVATSAANVTIELDFFAVEFKVDMTYSENLKNTSSTEYNSFVTLLDNFIKSGFLTNGQIDALKKWNVEDLRQGSIVALTSMSVAIAENEDKVGFVKKNLESGNKEILPVESIEIRSFDATTKQTTPSTTIETTSTIGKKDDDSRSVSAVAIVVPIVCVVFIIIIIIIGICYFRQRRKARNSYILQTRDRNGGFDAASRASEIPRNPPRFSSEDELSRHSQANLSARFKSANESPPNIDSLGNQDKRDSGPPTYSMTDKASDQFKDIPLGSNDKNEKIQMNEINLNEKDRTVLNYDTSDIDDTRPNLGTIIKSSNNPLFQMDE</sequence>